<evidence type="ECO:0000259" key="3">
    <source>
        <dbReference type="Pfam" id="PF19956"/>
    </source>
</evidence>
<organism evidence="5 6">
    <name type="scientific">Streptomyces telluris</name>
    <dbReference type="NCBI Taxonomy" id="2720021"/>
    <lineage>
        <taxon>Bacteria</taxon>
        <taxon>Bacillati</taxon>
        <taxon>Actinomycetota</taxon>
        <taxon>Actinomycetes</taxon>
        <taxon>Kitasatosporales</taxon>
        <taxon>Streptomycetaceae</taxon>
        <taxon>Streptomyces</taxon>
    </lineage>
</organism>
<dbReference type="Pfam" id="PF19956">
    <property type="entry name" value="EAD2"/>
    <property type="match status" value="1"/>
</dbReference>
<name>A0A9X2RLH4_9ACTN</name>
<dbReference type="AlphaFoldDB" id="A0A9X2RLH4"/>
<feature type="domain" description="vWA-MoxR associated protein middle region 0" evidence="2">
    <location>
        <begin position="109"/>
        <end position="199"/>
    </location>
</feature>
<feature type="domain" description="Effector-associated" evidence="3">
    <location>
        <begin position="21"/>
        <end position="99"/>
    </location>
</feature>
<dbReference type="Pfam" id="PF20028">
    <property type="entry name" value="VMAP-C"/>
    <property type="match status" value="1"/>
</dbReference>
<accession>A0A9X2RLH4</accession>
<dbReference type="EMBL" id="JANIID010000010">
    <property type="protein sequence ID" value="MCQ8770937.1"/>
    <property type="molecule type" value="Genomic_DNA"/>
</dbReference>
<dbReference type="RefSeq" id="WP_168094429.1">
    <property type="nucleotide sequence ID" value="NZ_JAATER010000252.1"/>
</dbReference>
<evidence type="ECO:0000313" key="6">
    <source>
        <dbReference type="Proteomes" id="UP001142374"/>
    </source>
</evidence>
<protein>
    <submittedName>
        <fullName evidence="5">Uncharacterized protein</fullName>
    </submittedName>
</protein>
<comment type="caution">
    <text evidence="5">The sequence shown here is derived from an EMBL/GenBank/DDBJ whole genome shotgun (WGS) entry which is preliminary data.</text>
</comment>
<reference evidence="5" key="1">
    <citation type="submission" date="2022-06" db="EMBL/GenBank/DDBJ databases">
        <title>WGS of actinobacteria.</title>
        <authorList>
            <person name="Thawai C."/>
        </authorList>
    </citation>
    <scope>NUCLEOTIDE SEQUENCE</scope>
    <source>
        <strain evidence="5">AA8</strain>
    </source>
</reference>
<sequence>MHDPYEGPGNGARPEPPRYLVDAVMEVGCVTDDATLHDLVLRFGRTARSAPDGTAGTNRRSLVVQLMQDLCDGPTGLAPLVKSLEVREGNSVAIRKLRVATALWEVELLSDEEWAELFRLLDGVCIPDLHRRYSDFLHALRLPTAPGHCTEPWTVFLHAATLNARPGEALPCFQVLQQLLALGAEGQAQLRIVAWAHDHDPHPPDHNSHSHDRSHNHDQDYGPDPRPGPVPPLPPVLPVLPPLPLPSSLPPPLPGVWDPPDYLIVRIRPLLAPEPGCDVLLSHWRRAFPDDQLRGKDCRIERWQAEQEVRRLIRQAESDWAYLRSDLAVEFMLPRSLLHLQVERWRKASFQGAAGVLGEDHQVVVRSLDRFTRRDLHGRWGQRWEAFVDGTAGRVHWFAEDGRRHLYSDPPPAVVVLSSPPAGAQGADGARGRPDELAEALRVGVPVVLWDRRGGGDPSFRAALRTLLDGRDLRGLPGLVKALRIESGDCDPEEKGEDTVAGRVGRHVALLWDDPRRMPVMTADAPTGPPVDGEGVKGDGDAP</sequence>
<dbReference type="InterPro" id="IPR045431">
    <property type="entry name" value="EAD2"/>
</dbReference>
<evidence type="ECO:0000313" key="5">
    <source>
        <dbReference type="EMBL" id="MCQ8770937.1"/>
    </source>
</evidence>
<dbReference type="InterPro" id="IPR045555">
    <property type="entry name" value="VMAP-M0"/>
</dbReference>
<evidence type="ECO:0000259" key="2">
    <source>
        <dbReference type="Pfam" id="PF19916"/>
    </source>
</evidence>
<dbReference type="InterPro" id="IPR045450">
    <property type="entry name" value="VMAP_C"/>
</dbReference>
<dbReference type="Proteomes" id="UP001142374">
    <property type="component" value="Unassembled WGS sequence"/>
</dbReference>
<keyword evidence="6" id="KW-1185">Reference proteome</keyword>
<gene>
    <name evidence="5" type="ORF">NQU55_14330</name>
</gene>
<feature type="region of interest" description="Disordered" evidence="1">
    <location>
        <begin position="518"/>
        <end position="543"/>
    </location>
</feature>
<proteinExistence type="predicted"/>
<feature type="compositionally biased region" description="Basic and acidic residues" evidence="1">
    <location>
        <begin position="534"/>
        <end position="543"/>
    </location>
</feature>
<feature type="domain" description="vWA-MoxR associated protein C-terminal" evidence="4">
    <location>
        <begin position="281"/>
        <end position="515"/>
    </location>
</feature>
<feature type="compositionally biased region" description="Pro residues" evidence="1">
    <location>
        <begin position="224"/>
        <end position="235"/>
    </location>
</feature>
<feature type="region of interest" description="Disordered" evidence="1">
    <location>
        <begin position="197"/>
        <end position="235"/>
    </location>
</feature>
<feature type="compositionally biased region" description="Basic and acidic residues" evidence="1">
    <location>
        <begin position="197"/>
        <end position="220"/>
    </location>
</feature>
<dbReference type="Pfam" id="PF19916">
    <property type="entry name" value="VMAP-M0"/>
    <property type="match status" value="1"/>
</dbReference>
<evidence type="ECO:0000259" key="4">
    <source>
        <dbReference type="Pfam" id="PF20028"/>
    </source>
</evidence>
<evidence type="ECO:0000256" key="1">
    <source>
        <dbReference type="SAM" id="MobiDB-lite"/>
    </source>
</evidence>